<feature type="compositionally biased region" description="Polar residues" evidence="1">
    <location>
        <begin position="117"/>
        <end position="131"/>
    </location>
</feature>
<sequence length="131" mass="15453">MKLSENLLTDLERIREKAGEGFDDKVSTKCPKNLEFTIPEPKMSIEEDPIYKNYKEITQSVLDLFLEIQASFEEFKLNQEKKKEIQENTAKIENKLQNLKKKIKETKDPKKKREYNSLFSRSTGFTSRSKK</sequence>
<organism evidence="2">
    <name type="scientific">Thermodesulfobacterium geofontis</name>
    <dbReference type="NCBI Taxonomy" id="1295609"/>
    <lineage>
        <taxon>Bacteria</taxon>
        <taxon>Pseudomonadati</taxon>
        <taxon>Thermodesulfobacteriota</taxon>
        <taxon>Thermodesulfobacteria</taxon>
        <taxon>Thermodesulfobacteriales</taxon>
        <taxon>Thermodesulfobacteriaceae</taxon>
        <taxon>Thermodesulfobacterium</taxon>
    </lineage>
</organism>
<comment type="caution">
    <text evidence="2">The sequence shown here is derived from an EMBL/GenBank/DDBJ whole genome shotgun (WGS) entry which is preliminary data.</text>
</comment>
<reference evidence="2" key="1">
    <citation type="journal article" date="2020" name="mSystems">
        <title>Genome- and Community-Level Interaction Insights into Carbon Utilization and Element Cycling Functions of Hydrothermarchaeota in Hydrothermal Sediment.</title>
        <authorList>
            <person name="Zhou Z."/>
            <person name="Liu Y."/>
            <person name="Xu W."/>
            <person name="Pan J."/>
            <person name="Luo Z.H."/>
            <person name="Li M."/>
        </authorList>
    </citation>
    <scope>NUCLEOTIDE SEQUENCE [LARGE SCALE GENOMIC DNA]</scope>
    <source>
        <strain evidence="2">SpSt-6</strain>
    </source>
</reference>
<evidence type="ECO:0000313" key="2">
    <source>
        <dbReference type="EMBL" id="HGQ85717.1"/>
    </source>
</evidence>
<protein>
    <submittedName>
        <fullName evidence="2">Uncharacterized protein</fullName>
    </submittedName>
</protein>
<dbReference type="EMBL" id="DSZN01000089">
    <property type="protein sequence ID" value="HGQ85717.1"/>
    <property type="molecule type" value="Genomic_DNA"/>
</dbReference>
<proteinExistence type="predicted"/>
<accession>A0A7C4NTJ9</accession>
<dbReference type="AlphaFoldDB" id="A0A7C4NTJ9"/>
<feature type="region of interest" description="Disordered" evidence="1">
    <location>
        <begin position="102"/>
        <end position="131"/>
    </location>
</feature>
<feature type="compositionally biased region" description="Basic residues" evidence="1">
    <location>
        <begin position="102"/>
        <end position="113"/>
    </location>
</feature>
<evidence type="ECO:0000256" key="1">
    <source>
        <dbReference type="SAM" id="MobiDB-lite"/>
    </source>
</evidence>
<name>A0A7C4NTJ9_9BACT</name>
<gene>
    <name evidence="2" type="ORF">ENT66_05140</name>
</gene>